<evidence type="ECO:0000313" key="1">
    <source>
        <dbReference type="EMBL" id="KAK1733244.1"/>
    </source>
</evidence>
<gene>
    <name evidence="1" type="ORF">QTG54_016101</name>
</gene>
<proteinExistence type="predicted"/>
<dbReference type="Proteomes" id="UP001224775">
    <property type="component" value="Unassembled WGS sequence"/>
</dbReference>
<keyword evidence="2" id="KW-1185">Reference proteome</keyword>
<evidence type="ECO:0000313" key="2">
    <source>
        <dbReference type="Proteomes" id="UP001224775"/>
    </source>
</evidence>
<sequence>MSRAVICFLLAKHGKRSKDHNDTIADEVASYVFAFFEFYFQFTQDYFRASFHLNVILAPAQSLGGDRLDLDDGLDRVYGQQQRIREVYPFNLKALSTLDKVDDFLAHETQSILTTRR</sequence>
<accession>A0AAD9D513</accession>
<name>A0AAD9D513_9STRA</name>
<protein>
    <submittedName>
        <fullName evidence="1">Uncharacterized protein</fullName>
    </submittedName>
</protein>
<comment type="caution">
    <text evidence="1">The sequence shown here is derived from an EMBL/GenBank/DDBJ whole genome shotgun (WGS) entry which is preliminary data.</text>
</comment>
<reference evidence="1" key="1">
    <citation type="submission" date="2023-06" db="EMBL/GenBank/DDBJ databases">
        <title>Survivors Of The Sea: Transcriptome response of Skeletonema marinoi to long-term dormancy.</title>
        <authorList>
            <person name="Pinder M.I.M."/>
            <person name="Kourtchenko O."/>
            <person name="Robertson E.K."/>
            <person name="Larsson T."/>
            <person name="Maumus F."/>
            <person name="Osuna-Cruz C.M."/>
            <person name="Vancaester E."/>
            <person name="Stenow R."/>
            <person name="Vandepoele K."/>
            <person name="Ploug H."/>
            <person name="Bruchert V."/>
            <person name="Godhe A."/>
            <person name="Topel M."/>
        </authorList>
    </citation>
    <scope>NUCLEOTIDE SEQUENCE</scope>
    <source>
        <strain evidence="1">R05AC</strain>
    </source>
</reference>
<organism evidence="1 2">
    <name type="scientific">Skeletonema marinoi</name>
    <dbReference type="NCBI Taxonomy" id="267567"/>
    <lineage>
        <taxon>Eukaryota</taxon>
        <taxon>Sar</taxon>
        <taxon>Stramenopiles</taxon>
        <taxon>Ochrophyta</taxon>
        <taxon>Bacillariophyta</taxon>
        <taxon>Coscinodiscophyceae</taxon>
        <taxon>Thalassiosirophycidae</taxon>
        <taxon>Thalassiosirales</taxon>
        <taxon>Skeletonemataceae</taxon>
        <taxon>Skeletonema</taxon>
        <taxon>Skeletonema marinoi-dohrnii complex</taxon>
    </lineage>
</organism>
<dbReference type="EMBL" id="JATAAI010000052">
    <property type="protein sequence ID" value="KAK1733244.1"/>
    <property type="molecule type" value="Genomic_DNA"/>
</dbReference>
<dbReference type="AlphaFoldDB" id="A0AAD9D513"/>